<dbReference type="Proteomes" id="UP000566819">
    <property type="component" value="Unassembled WGS sequence"/>
</dbReference>
<dbReference type="EMBL" id="JAAMPI010000383">
    <property type="protein sequence ID" value="KAF4632066.1"/>
    <property type="molecule type" value="Genomic_DNA"/>
</dbReference>
<evidence type="ECO:0000259" key="1">
    <source>
        <dbReference type="Pfam" id="PF01425"/>
    </source>
</evidence>
<dbReference type="SUPFAM" id="SSF75304">
    <property type="entry name" value="Amidase signature (AS) enzymes"/>
    <property type="match status" value="1"/>
</dbReference>
<evidence type="ECO:0000313" key="2">
    <source>
        <dbReference type="EMBL" id="KAF4632066.1"/>
    </source>
</evidence>
<feature type="domain" description="Amidase" evidence="1">
    <location>
        <begin position="98"/>
        <end position="559"/>
    </location>
</feature>
<dbReference type="Gene3D" id="3.90.1300.10">
    <property type="entry name" value="Amidase signature (AS) domain"/>
    <property type="match status" value="1"/>
</dbReference>
<keyword evidence="3" id="KW-1185">Reference proteome</keyword>
<organism evidence="2 3">
    <name type="scientific">Cudoniella acicularis</name>
    <dbReference type="NCBI Taxonomy" id="354080"/>
    <lineage>
        <taxon>Eukaryota</taxon>
        <taxon>Fungi</taxon>
        <taxon>Dikarya</taxon>
        <taxon>Ascomycota</taxon>
        <taxon>Pezizomycotina</taxon>
        <taxon>Leotiomycetes</taxon>
        <taxon>Helotiales</taxon>
        <taxon>Tricladiaceae</taxon>
        <taxon>Cudoniella</taxon>
    </lineage>
</organism>
<comment type="caution">
    <text evidence="2">The sequence shown here is derived from an EMBL/GenBank/DDBJ whole genome shotgun (WGS) entry which is preliminary data.</text>
</comment>
<gene>
    <name evidence="2" type="ORF">G7Y89_g6063</name>
</gene>
<name>A0A8H4W3D7_9HELO</name>
<proteinExistence type="predicted"/>
<accession>A0A8H4W3D7</accession>
<evidence type="ECO:0000313" key="3">
    <source>
        <dbReference type="Proteomes" id="UP000566819"/>
    </source>
</evidence>
<reference evidence="2 3" key="1">
    <citation type="submission" date="2020-03" db="EMBL/GenBank/DDBJ databases">
        <title>Draft Genome Sequence of Cudoniella acicularis.</title>
        <authorList>
            <person name="Buettner E."/>
            <person name="Kellner H."/>
        </authorList>
    </citation>
    <scope>NUCLEOTIDE SEQUENCE [LARGE SCALE GENOMIC DNA]</scope>
    <source>
        <strain evidence="2 3">DSM 108380</strain>
    </source>
</reference>
<dbReference type="OrthoDB" id="566138at2759"/>
<protein>
    <recommendedName>
        <fullName evidence="1">Amidase domain-containing protein</fullName>
    </recommendedName>
</protein>
<dbReference type="InterPro" id="IPR036928">
    <property type="entry name" value="AS_sf"/>
</dbReference>
<dbReference type="Pfam" id="PF01425">
    <property type="entry name" value="Amidase"/>
    <property type="match status" value="1"/>
</dbReference>
<dbReference type="AlphaFoldDB" id="A0A8H4W3D7"/>
<dbReference type="PANTHER" id="PTHR42678:SF34">
    <property type="entry name" value="OS04G0183300 PROTEIN"/>
    <property type="match status" value="1"/>
</dbReference>
<dbReference type="InterPro" id="IPR023631">
    <property type="entry name" value="Amidase_dom"/>
</dbReference>
<sequence>MDKSYPNPRLRRKDEKLQTNVSGVEKSNNRKDTKLQKSFWPISRIGSATMASLLVSLAALSCFFAKSMGKSPPFPDLLNARADELVAGLERGAWSSVDLIKVYISRIEEVNSFLHPVAEINPDALAIAANLDAERASGTIRSPLHGIPLLIKDNIATMDQMNNTAGSYALLGAKVPRDSGIARKLRAAGIVILGKASMSEWAYFRSSNSSSGWSAREGQVTGAYYPNMDPSGSSSGSGVSSSIGLAVASLGTETSGSILSPSSQNNLVGIKPTVGLTSRALVIPISERQDTVGPMARTVSDAASILSIIAGRDPDDNYTLVQPWESPPDYTQALNFSSLRGARIGIPRNAIPRSTTNQPMLEAFEDAIQVLKKAGATIVDNTNYSAYEEYLTDSSAAISSGSIVLDIDFVSDLPKYLSELTLNPHNITSVADLAKFTHNFPLEEYPQRNTASWDEGLSLGFDNENYRFWNAFQRTSYFGAEGGVTGSLKAYNVDALILPTQYSASIPALAGLPAITVPLGFYPSNTTAVKSEHWNLVQIAPGIPFGITFLGPKWSEEKLISYAFAFEQRTHTRLKVNPRVVPKTQLDNIVKA</sequence>
<dbReference type="PANTHER" id="PTHR42678">
    <property type="entry name" value="AMIDASE"/>
    <property type="match status" value="1"/>
</dbReference>